<dbReference type="Pfam" id="PF22281">
    <property type="entry name" value="DUF6959"/>
    <property type="match status" value="1"/>
</dbReference>
<organism evidence="1 2">
    <name type="scientific">Novosphingobium resinovorum</name>
    <dbReference type="NCBI Taxonomy" id="158500"/>
    <lineage>
        <taxon>Bacteria</taxon>
        <taxon>Pseudomonadati</taxon>
        <taxon>Pseudomonadota</taxon>
        <taxon>Alphaproteobacteria</taxon>
        <taxon>Sphingomonadales</taxon>
        <taxon>Sphingomonadaceae</taxon>
        <taxon>Novosphingobium</taxon>
    </lineage>
</organism>
<dbReference type="Proteomes" id="UP000094626">
    <property type="component" value="Plasmid pSA1"/>
</dbReference>
<dbReference type="AlphaFoldDB" id="A0A1D8ABB5"/>
<geneLocation type="plasmid" evidence="1 2">
    <name>pSA1</name>
</geneLocation>
<reference evidence="2" key="1">
    <citation type="journal article" date="2017" name="J. Biotechnol.">
        <title>Complete genome sequence of Novosphingobium resinovorum SA1, a versatile xenobiotic-degrading bacterium capable of utilizing sulfanilic acid.</title>
        <authorList>
            <person name="Hegedus B."/>
            <person name="Kos P.B."/>
            <person name="Balint B."/>
            <person name="Maroti G."/>
            <person name="Gan H.M."/>
            <person name="Perei K."/>
            <person name="Rakhely G."/>
        </authorList>
    </citation>
    <scope>NUCLEOTIDE SEQUENCE [LARGE SCALE GENOMIC DNA]</scope>
    <source>
        <strain evidence="2">SA1</strain>
    </source>
</reference>
<evidence type="ECO:0000313" key="1">
    <source>
        <dbReference type="EMBL" id="AOR79407.1"/>
    </source>
</evidence>
<accession>A0A1D8ABB5</accession>
<keyword evidence="2" id="KW-1185">Reference proteome</keyword>
<dbReference type="RefSeq" id="WP_069709448.1">
    <property type="nucleotide sequence ID" value="NZ_CP017076.1"/>
</dbReference>
<dbReference type="OrthoDB" id="281433at2"/>
<name>A0A1D8ABB5_9SPHN</name>
<protein>
    <submittedName>
        <fullName evidence="1">Uncharacterized protein</fullName>
    </submittedName>
</protein>
<dbReference type="KEGG" id="nre:BES08_21470"/>
<dbReference type="InterPro" id="IPR053801">
    <property type="entry name" value="DUF6959"/>
</dbReference>
<dbReference type="EMBL" id="CP017076">
    <property type="protein sequence ID" value="AOR79407.1"/>
    <property type="molecule type" value="Genomic_DNA"/>
</dbReference>
<keyword evidence="1" id="KW-0614">Plasmid</keyword>
<gene>
    <name evidence="1" type="ORF">BES08_21470</name>
</gene>
<evidence type="ECO:0000313" key="2">
    <source>
        <dbReference type="Proteomes" id="UP000094626"/>
    </source>
</evidence>
<proteinExistence type="predicted"/>
<sequence length="86" mass="9558">MKTDALEIYSDASNAAIIRHPSRKFPGMLIQGDTLNSLSVMAANALANAEPDSDLWHDVKELADDLQARVDFYAKVMREHGLELPF</sequence>